<evidence type="ECO:0000313" key="6">
    <source>
        <dbReference type="Proteomes" id="UP001165427"/>
    </source>
</evidence>
<feature type="domain" description="ABC transporter" evidence="4">
    <location>
        <begin position="5"/>
        <end position="236"/>
    </location>
</feature>
<dbReference type="Gene3D" id="3.40.50.300">
    <property type="entry name" value="P-loop containing nucleotide triphosphate hydrolases"/>
    <property type="match status" value="1"/>
</dbReference>
<gene>
    <name evidence="5" type="ORF">MRX98_03315</name>
</gene>
<evidence type="ECO:0000256" key="1">
    <source>
        <dbReference type="ARBA" id="ARBA00022448"/>
    </source>
</evidence>
<comment type="caution">
    <text evidence="5">The sequence shown here is derived from an EMBL/GenBank/DDBJ whole genome shotgun (WGS) entry which is preliminary data.</text>
</comment>
<sequence length="251" mass="28162">MGTHLELRGLTKYYAHADGELPVLADIDLDIARGQLVSLVGPSGCGKTTLLRIIAGLESASTGDLRLDGQPLTGCDPRVGLVFQEFALFPWRRLIANIDVGLEIQGVPKARRRAAAREYIRSFGLEGFENKYPKELSGGMKQRVAIARTLIANPRIVLMDEPFGSLDSQSRNNMQNFLLRIWAERRDTILFVTHNVDEAVYLSDRIAVFGPRPSRILQIFDVSLDRPRDRTSPEANRIRREILSLLHQTES</sequence>
<dbReference type="SUPFAM" id="SSF52540">
    <property type="entry name" value="P-loop containing nucleoside triphosphate hydrolases"/>
    <property type="match status" value="1"/>
</dbReference>
<dbReference type="Pfam" id="PF00005">
    <property type="entry name" value="ABC_tran"/>
    <property type="match status" value="1"/>
</dbReference>
<keyword evidence="1" id="KW-0813">Transport</keyword>
<dbReference type="InterPro" id="IPR003593">
    <property type="entry name" value="AAA+_ATPase"/>
</dbReference>
<protein>
    <submittedName>
        <fullName evidence="5">ABC transporter ATP-binding protein</fullName>
    </submittedName>
</protein>
<name>A0AA41UHG5_9BACT</name>
<evidence type="ECO:0000313" key="5">
    <source>
        <dbReference type="EMBL" id="MCJ8499590.1"/>
    </source>
</evidence>
<reference evidence="5" key="1">
    <citation type="submission" date="2022-04" db="EMBL/GenBank/DDBJ databases">
        <title>Desulfatitalea alkaliphila sp. nov., a novel anaerobic sulfate-reducing bacterium isolated from terrestrial mud volcano, Taman Peninsula, Russia.</title>
        <authorList>
            <person name="Khomyakova M.A."/>
            <person name="Merkel A.Y."/>
            <person name="Slobodkin A.I."/>
        </authorList>
    </citation>
    <scope>NUCLEOTIDE SEQUENCE</scope>
    <source>
        <strain evidence="5">M08but</strain>
    </source>
</reference>
<dbReference type="InterPro" id="IPR027417">
    <property type="entry name" value="P-loop_NTPase"/>
</dbReference>
<dbReference type="EMBL" id="JALJRB010000002">
    <property type="protein sequence ID" value="MCJ8499590.1"/>
    <property type="molecule type" value="Genomic_DNA"/>
</dbReference>
<dbReference type="SMART" id="SM00382">
    <property type="entry name" value="AAA"/>
    <property type="match status" value="1"/>
</dbReference>
<dbReference type="GO" id="GO:0016887">
    <property type="term" value="F:ATP hydrolysis activity"/>
    <property type="evidence" value="ECO:0007669"/>
    <property type="project" value="InterPro"/>
</dbReference>
<dbReference type="InterPro" id="IPR017871">
    <property type="entry name" value="ABC_transporter-like_CS"/>
</dbReference>
<dbReference type="PROSITE" id="PS50893">
    <property type="entry name" value="ABC_TRANSPORTER_2"/>
    <property type="match status" value="1"/>
</dbReference>
<evidence type="ECO:0000256" key="2">
    <source>
        <dbReference type="ARBA" id="ARBA00022741"/>
    </source>
</evidence>
<dbReference type="PROSITE" id="PS00211">
    <property type="entry name" value="ABC_TRANSPORTER_1"/>
    <property type="match status" value="1"/>
</dbReference>
<dbReference type="PANTHER" id="PTHR42788">
    <property type="entry name" value="TAURINE IMPORT ATP-BINDING PROTEIN-RELATED"/>
    <property type="match status" value="1"/>
</dbReference>
<proteinExistence type="predicted"/>
<keyword evidence="2" id="KW-0547">Nucleotide-binding</keyword>
<organism evidence="5 6">
    <name type="scientific">Desulfatitalea alkaliphila</name>
    <dbReference type="NCBI Taxonomy" id="2929485"/>
    <lineage>
        <taxon>Bacteria</taxon>
        <taxon>Pseudomonadati</taxon>
        <taxon>Thermodesulfobacteriota</taxon>
        <taxon>Desulfobacteria</taxon>
        <taxon>Desulfobacterales</taxon>
        <taxon>Desulfosarcinaceae</taxon>
        <taxon>Desulfatitalea</taxon>
    </lineage>
</organism>
<evidence type="ECO:0000256" key="3">
    <source>
        <dbReference type="ARBA" id="ARBA00022840"/>
    </source>
</evidence>
<evidence type="ECO:0000259" key="4">
    <source>
        <dbReference type="PROSITE" id="PS50893"/>
    </source>
</evidence>
<accession>A0AA41UHG5</accession>
<dbReference type="InterPro" id="IPR050166">
    <property type="entry name" value="ABC_transporter_ATP-bind"/>
</dbReference>
<dbReference type="GO" id="GO:0005524">
    <property type="term" value="F:ATP binding"/>
    <property type="evidence" value="ECO:0007669"/>
    <property type="project" value="UniProtKB-KW"/>
</dbReference>
<dbReference type="AlphaFoldDB" id="A0AA41UHG5"/>
<keyword evidence="6" id="KW-1185">Reference proteome</keyword>
<dbReference type="InterPro" id="IPR003439">
    <property type="entry name" value="ABC_transporter-like_ATP-bd"/>
</dbReference>
<dbReference type="CDD" id="cd03293">
    <property type="entry name" value="ABC_NrtD_SsuB_transporters"/>
    <property type="match status" value="1"/>
</dbReference>
<keyword evidence="3 5" id="KW-0067">ATP-binding</keyword>
<dbReference type="Proteomes" id="UP001165427">
    <property type="component" value="Unassembled WGS sequence"/>
</dbReference>
<dbReference type="RefSeq" id="WP_246902970.1">
    <property type="nucleotide sequence ID" value="NZ_JALJRB010000002.1"/>
</dbReference>
<dbReference type="PANTHER" id="PTHR42788:SF13">
    <property type="entry name" value="ALIPHATIC SULFONATES IMPORT ATP-BINDING PROTEIN SSUB"/>
    <property type="match status" value="1"/>
</dbReference>